<comment type="caution">
    <text evidence="4">The sequence shown here is derived from an EMBL/GenBank/DDBJ whole genome shotgun (WGS) entry which is preliminary data.</text>
</comment>
<dbReference type="RefSeq" id="WP_169115700.1">
    <property type="nucleotide sequence ID" value="NZ_JAAAUB010000005.1"/>
</dbReference>
<feature type="region of interest" description="Disordered" evidence="1">
    <location>
        <begin position="1"/>
        <end position="20"/>
    </location>
</feature>
<dbReference type="InterPro" id="IPR052521">
    <property type="entry name" value="Cell_div_SPOR-domain"/>
</dbReference>
<dbReference type="Pfam" id="PF05036">
    <property type="entry name" value="SPOR"/>
    <property type="match status" value="1"/>
</dbReference>
<keyword evidence="2" id="KW-0812">Transmembrane</keyword>
<reference evidence="4 5" key="1">
    <citation type="journal article" date="2020" name="Curr. Microbiol.">
        <title>Tepidiphilus baoligensis sp. nov., a Novel Bacterium of the Family Hydrogenophilaceae Isolated from an Oil Reservoir.</title>
        <authorList>
            <person name="Zhang X."/>
            <person name="Wang G."/>
            <person name="Ma X."/>
            <person name="Yu J."/>
            <person name="You J."/>
            <person name="Xue Y."/>
            <person name="Ma Y."/>
        </authorList>
    </citation>
    <scope>NUCLEOTIDE SEQUENCE [LARGE SCALE GENOMIC DNA]</scope>
    <source>
        <strain evidence="4 5">B18-69</strain>
    </source>
</reference>
<gene>
    <name evidence="4" type="ORF">GV368_04865</name>
</gene>
<dbReference type="PROSITE" id="PS51724">
    <property type="entry name" value="SPOR"/>
    <property type="match status" value="1"/>
</dbReference>
<organism evidence="4 5">
    <name type="scientific">Tepidiphilus baoligensis</name>
    <dbReference type="NCBI Taxonomy" id="2698687"/>
    <lineage>
        <taxon>Bacteria</taxon>
        <taxon>Pseudomonadati</taxon>
        <taxon>Pseudomonadota</taxon>
        <taxon>Hydrogenophilia</taxon>
        <taxon>Hydrogenophilales</taxon>
        <taxon>Hydrogenophilaceae</taxon>
        <taxon>Tepidiphilus</taxon>
    </lineage>
</organism>
<keyword evidence="2" id="KW-1133">Transmembrane helix</keyword>
<feature type="transmembrane region" description="Helical" evidence="2">
    <location>
        <begin position="21"/>
        <end position="49"/>
    </location>
</feature>
<dbReference type="InterPro" id="IPR007730">
    <property type="entry name" value="SPOR-like_dom"/>
</dbReference>
<dbReference type="Proteomes" id="UP000669605">
    <property type="component" value="Unassembled WGS sequence"/>
</dbReference>
<feature type="domain" description="SPOR" evidence="3">
    <location>
        <begin position="116"/>
        <end position="194"/>
    </location>
</feature>
<sequence length="194" mass="20610">MIEPGVCRRRRAQRAGSGGRLGAGGGTALGLLVGLAIGALIAAAFAWWFTRTPPFTTAPTRDTGQAASASSGAVSDMKFDFYKTLTGETNGTTKEPATIVPEPPRVAAIAPEPPPAQTQERLFWQVGAFANEREASRVRAELALVGITSTVEPVRMPDGRTLYRVRAGPYRSQDEAQVARARLQAAGYSPTLVR</sequence>
<evidence type="ECO:0000256" key="1">
    <source>
        <dbReference type="SAM" id="MobiDB-lite"/>
    </source>
</evidence>
<evidence type="ECO:0000259" key="3">
    <source>
        <dbReference type="PROSITE" id="PS51724"/>
    </source>
</evidence>
<keyword evidence="5" id="KW-1185">Reference proteome</keyword>
<evidence type="ECO:0000313" key="5">
    <source>
        <dbReference type="Proteomes" id="UP000669605"/>
    </source>
</evidence>
<dbReference type="PANTHER" id="PTHR38687:SF1">
    <property type="entry name" value="CELL DIVISION PROTEIN DEDD"/>
    <property type="match status" value="1"/>
</dbReference>
<keyword evidence="2" id="KW-0472">Membrane</keyword>
<protein>
    <recommendedName>
        <fullName evidence="3">SPOR domain-containing protein</fullName>
    </recommendedName>
</protein>
<proteinExistence type="predicted"/>
<evidence type="ECO:0000313" key="4">
    <source>
        <dbReference type="EMBL" id="NMH16446.1"/>
    </source>
</evidence>
<accession>A0ABX1QKJ2</accession>
<dbReference type="Gene3D" id="3.30.70.1070">
    <property type="entry name" value="Sporulation related repeat"/>
    <property type="match status" value="1"/>
</dbReference>
<dbReference type="PANTHER" id="PTHR38687">
    <property type="entry name" value="CELL DIVISION PROTEIN DEDD-RELATED"/>
    <property type="match status" value="1"/>
</dbReference>
<dbReference type="InterPro" id="IPR036680">
    <property type="entry name" value="SPOR-like_sf"/>
</dbReference>
<dbReference type="SUPFAM" id="SSF110997">
    <property type="entry name" value="Sporulation related repeat"/>
    <property type="match status" value="1"/>
</dbReference>
<name>A0ABX1QKJ2_9PROT</name>
<dbReference type="EMBL" id="JAAAUB010000005">
    <property type="protein sequence ID" value="NMH16446.1"/>
    <property type="molecule type" value="Genomic_DNA"/>
</dbReference>
<evidence type="ECO:0000256" key="2">
    <source>
        <dbReference type="SAM" id="Phobius"/>
    </source>
</evidence>